<dbReference type="OrthoDB" id="2971088at2"/>
<reference evidence="2" key="1">
    <citation type="submission" date="2017-08" db="EMBL/GenBank/DDBJ databases">
        <authorList>
            <person name="Varghese N."/>
            <person name="Submissions S."/>
        </authorList>
    </citation>
    <scope>NUCLEOTIDE SEQUENCE [LARGE SCALE GENOMIC DNA]</scope>
    <source>
        <strain evidence="2">JC22</strain>
    </source>
</reference>
<gene>
    <name evidence="1" type="ORF">SAMN05880501_101175</name>
</gene>
<sequence length="77" mass="8960">MYQYYIIRSTDEQDEKVGVIDSFSLEEAHAVAKVRFQDSMNAGETLHTFQANETLSFDENHRLNFPKGEMRSLSKWA</sequence>
<dbReference type="AlphaFoldDB" id="A0A285RA04"/>
<dbReference type="EMBL" id="OBMQ01000001">
    <property type="protein sequence ID" value="SOB90529.1"/>
    <property type="molecule type" value="Genomic_DNA"/>
</dbReference>
<protein>
    <recommendedName>
        <fullName evidence="3">YhzD-like protein</fullName>
    </recommendedName>
</protein>
<dbReference type="Proteomes" id="UP000219636">
    <property type="component" value="Unassembled WGS sequence"/>
</dbReference>
<accession>A0A285RA04</accession>
<evidence type="ECO:0000313" key="1">
    <source>
        <dbReference type="EMBL" id="SOB90529.1"/>
    </source>
</evidence>
<evidence type="ECO:0008006" key="3">
    <source>
        <dbReference type="Google" id="ProtNLM"/>
    </source>
</evidence>
<keyword evidence="2" id="KW-1185">Reference proteome</keyword>
<evidence type="ECO:0000313" key="2">
    <source>
        <dbReference type="Proteomes" id="UP000219636"/>
    </source>
</evidence>
<name>A0A285RA04_9BACL</name>
<proteinExistence type="predicted"/>
<organism evidence="1 2">
    <name type="scientific">Ureibacillus xyleni</name>
    <dbReference type="NCBI Taxonomy" id="614648"/>
    <lineage>
        <taxon>Bacteria</taxon>
        <taxon>Bacillati</taxon>
        <taxon>Bacillota</taxon>
        <taxon>Bacilli</taxon>
        <taxon>Bacillales</taxon>
        <taxon>Caryophanaceae</taxon>
        <taxon>Ureibacillus</taxon>
    </lineage>
</organism>